<dbReference type="InterPro" id="IPR015915">
    <property type="entry name" value="Kelch-typ_b-propeller"/>
</dbReference>
<reference evidence="2" key="1">
    <citation type="submission" date="2016-10" db="EMBL/GenBank/DDBJ databases">
        <authorList>
            <person name="Varghese N."/>
            <person name="Submissions S."/>
        </authorList>
    </citation>
    <scope>NUCLEOTIDE SEQUENCE [LARGE SCALE GENOMIC DNA]</scope>
    <source>
        <strain evidence="2">DSM 17044</strain>
    </source>
</reference>
<dbReference type="Gene3D" id="2.130.10.80">
    <property type="entry name" value="Galactose oxidase/kelch, beta-propeller"/>
    <property type="match status" value="2"/>
</dbReference>
<dbReference type="InterPro" id="IPR037293">
    <property type="entry name" value="Gal_Oxidase_central_sf"/>
</dbReference>
<keyword evidence="2" id="KW-1185">Reference proteome</keyword>
<proteinExistence type="predicted"/>
<dbReference type="SUPFAM" id="SSF117281">
    <property type="entry name" value="Kelch motif"/>
    <property type="match status" value="1"/>
</dbReference>
<protein>
    <submittedName>
        <fullName evidence="1">Uncharacterized protein</fullName>
    </submittedName>
</protein>
<dbReference type="AlphaFoldDB" id="A0A1H7RRC0"/>
<evidence type="ECO:0000313" key="1">
    <source>
        <dbReference type="EMBL" id="SEL61947.1"/>
    </source>
</evidence>
<gene>
    <name evidence="1" type="ORF">SAMN05444354_107123</name>
</gene>
<organism evidence="1 2">
    <name type="scientific">Stigmatella aurantiaca</name>
    <dbReference type="NCBI Taxonomy" id="41"/>
    <lineage>
        <taxon>Bacteria</taxon>
        <taxon>Pseudomonadati</taxon>
        <taxon>Myxococcota</taxon>
        <taxon>Myxococcia</taxon>
        <taxon>Myxococcales</taxon>
        <taxon>Cystobacterineae</taxon>
        <taxon>Archangiaceae</taxon>
        <taxon>Stigmatella</taxon>
    </lineage>
</organism>
<evidence type="ECO:0000313" key="2">
    <source>
        <dbReference type="Proteomes" id="UP000182719"/>
    </source>
</evidence>
<accession>A0A1H7RRC0</accession>
<dbReference type="Proteomes" id="UP000182719">
    <property type="component" value="Unassembled WGS sequence"/>
</dbReference>
<name>A0A1H7RRC0_STIAU</name>
<dbReference type="EMBL" id="FOAP01000007">
    <property type="protein sequence ID" value="SEL61947.1"/>
    <property type="molecule type" value="Genomic_DNA"/>
</dbReference>
<sequence length="514" mass="53615">MRLRPFRQALPWALLALAPACQEQEEGHAPQVQLVTTTCAGVPPLENASRLLWRITGEGIEAPLEHVTLVDLRPEDVPVVPPGRARVLEVRAYTGEPPASGQVVSMGRSAPFEMPAEGGPSEPVRVVLRRVETWVPVEDAQRPGECLQLTEPRAAHTATLLKDGRVLLAGGFRMDGAGNAETLSSFEVLDPGARTLTHLPSQDEGLTRRAFHTATLTPEGEVVLAGGEVSIAGVTVPLRTAAVWDPDALGLYGFELAWARSRHGAASDSAGRILLAGGVGEGSVPVPELEGLEPQALRTFSVPLLLPRVGASVTALPDGQRVAVIGGSDGQELAAEVLTFTYDGATFAPSSPGVKLRYPRRNAAVAPFGGQRLLVVGGYGSPADPVFTGDALPVSEVIDWGSPAPRVSDGPSLVARGDACAESLPGGRVFVAGGRRQEPANFRVVSSALVEQVIPTVSETSAVLGQEPLVSALYLHTCTVLPDGAVLVTGGLDDSQGGPQVSGGAYVFVPLPRD</sequence>